<dbReference type="EMBL" id="BARV01018742">
    <property type="protein sequence ID" value="GAI23113.1"/>
    <property type="molecule type" value="Genomic_DNA"/>
</dbReference>
<keyword evidence="1" id="KW-0472">Membrane</keyword>
<feature type="transmembrane region" description="Helical" evidence="1">
    <location>
        <begin position="6"/>
        <end position="32"/>
    </location>
</feature>
<sequence>LVFSVVLAYFTLLGSIKAPKNGILVLIFTFWVMGG</sequence>
<name>X1LVM2_9ZZZZ</name>
<evidence type="ECO:0000256" key="1">
    <source>
        <dbReference type="SAM" id="Phobius"/>
    </source>
</evidence>
<keyword evidence="1" id="KW-0812">Transmembrane</keyword>
<dbReference type="AlphaFoldDB" id="X1LVM2"/>
<feature type="non-terminal residue" evidence="2">
    <location>
        <position position="1"/>
    </location>
</feature>
<organism evidence="2">
    <name type="scientific">marine sediment metagenome</name>
    <dbReference type="NCBI Taxonomy" id="412755"/>
    <lineage>
        <taxon>unclassified sequences</taxon>
        <taxon>metagenomes</taxon>
        <taxon>ecological metagenomes</taxon>
    </lineage>
</organism>
<evidence type="ECO:0000313" key="2">
    <source>
        <dbReference type="EMBL" id="GAI23113.1"/>
    </source>
</evidence>
<reference evidence="2" key="1">
    <citation type="journal article" date="2014" name="Front. Microbiol.">
        <title>High frequency of phylogenetically diverse reductive dehalogenase-homologous genes in deep subseafloor sedimentary metagenomes.</title>
        <authorList>
            <person name="Kawai M."/>
            <person name="Futagami T."/>
            <person name="Toyoda A."/>
            <person name="Takaki Y."/>
            <person name="Nishi S."/>
            <person name="Hori S."/>
            <person name="Arai W."/>
            <person name="Tsubouchi T."/>
            <person name="Morono Y."/>
            <person name="Uchiyama I."/>
            <person name="Ito T."/>
            <person name="Fujiyama A."/>
            <person name="Inagaki F."/>
            <person name="Takami H."/>
        </authorList>
    </citation>
    <scope>NUCLEOTIDE SEQUENCE</scope>
    <source>
        <strain evidence="2">Expedition CK06-06</strain>
    </source>
</reference>
<gene>
    <name evidence="2" type="ORF">S06H3_31630</name>
</gene>
<keyword evidence="1" id="KW-1133">Transmembrane helix</keyword>
<protein>
    <submittedName>
        <fullName evidence="2">Uncharacterized protein</fullName>
    </submittedName>
</protein>
<comment type="caution">
    <text evidence="2">The sequence shown here is derived from an EMBL/GenBank/DDBJ whole genome shotgun (WGS) entry which is preliminary data.</text>
</comment>
<proteinExistence type="predicted"/>
<accession>X1LVM2</accession>